<keyword evidence="2" id="KW-0238">DNA-binding</keyword>
<evidence type="ECO:0000256" key="2">
    <source>
        <dbReference type="ARBA" id="ARBA00023125"/>
    </source>
</evidence>
<dbReference type="InterPro" id="IPR009057">
    <property type="entry name" value="Homeodomain-like_sf"/>
</dbReference>
<dbReference type="InterPro" id="IPR018060">
    <property type="entry name" value="HTH_AraC"/>
</dbReference>
<sequence>MLTGDPVIAVWEAAPATPAVARVSPDGCRDLILRHDPGGRPFWFVSALEDRTCAVALVPGSRFHGFRMRPGLGLDAGRLLRALAGREPEPDRVLALLADHARACARVEEALAALAAGPGSVAAAAAGLGVTPRTLQRLLLPATGRAPGWWLMLARLRRAARAVAAGTPPADAAAGHGYADQAHLTREVRRWLGTTPRALRGDADLAGQLAQPGYG</sequence>
<proteinExistence type="predicted"/>
<evidence type="ECO:0000256" key="1">
    <source>
        <dbReference type="ARBA" id="ARBA00023015"/>
    </source>
</evidence>
<evidence type="ECO:0000256" key="3">
    <source>
        <dbReference type="ARBA" id="ARBA00023163"/>
    </source>
</evidence>
<keyword evidence="3" id="KW-0804">Transcription</keyword>
<dbReference type="SMART" id="SM00342">
    <property type="entry name" value="HTH_ARAC"/>
    <property type="match status" value="1"/>
</dbReference>
<organism evidence="5 6">
    <name type="scientific">Rhodocista pekingensis</name>
    <dbReference type="NCBI Taxonomy" id="201185"/>
    <lineage>
        <taxon>Bacteria</taxon>
        <taxon>Pseudomonadati</taxon>
        <taxon>Pseudomonadota</taxon>
        <taxon>Alphaproteobacteria</taxon>
        <taxon>Rhodospirillales</taxon>
        <taxon>Azospirillaceae</taxon>
        <taxon>Rhodocista</taxon>
    </lineage>
</organism>
<dbReference type="PROSITE" id="PS01124">
    <property type="entry name" value="HTH_ARAC_FAMILY_2"/>
    <property type="match status" value="1"/>
</dbReference>
<dbReference type="Gene3D" id="1.10.10.60">
    <property type="entry name" value="Homeodomain-like"/>
    <property type="match status" value="1"/>
</dbReference>
<dbReference type="Proteomes" id="UP001596456">
    <property type="component" value="Unassembled WGS sequence"/>
</dbReference>
<keyword evidence="1" id="KW-0805">Transcription regulation</keyword>
<dbReference type="PANTHER" id="PTHR46796">
    <property type="entry name" value="HTH-TYPE TRANSCRIPTIONAL ACTIVATOR RHAS-RELATED"/>
    <property type="match status" value="1"/>
</dbReference>
<evidence type="ECO:0000313" key="6">
    <source>
        <dbReference type="Proteomes" id="UP001596456"/>
    </source>
</evidence>
<protein>
    <submittedName>
        <fullName evidence="5">Helix-turn-helix domain-containing protein</fullName>
    </submittedName>
</protein>
<accession>A0ABW2L178</accession>
<evidence type="ECO:0000313" key="5">
    <source>
        <dbReference type="EMBL" id="MFC7334896.1"/>
    </source>
</evidence>
<reference evidence="6" key="1">
    <citation type="journal article" date="2019" name="Int. J. Syst. Evol. Microbiol.">
        <title>The Global Catalogue of Microorganisms (GCM) 10K type strain sequencing project: providing services to taxonomists for standard genome sequencing and annotation.</title>
        <authorList>
            <consortium name="The Broad Institute Genomics Platform"/>
            <consortium name="The Broad Institute Genome Sequencing Center for Infectious Disease"/>
            <person name="Wu L."/>
            <person name="Ma J."/>
        </authorList>
    </citation>
    <scope>NUCLEOTIDE SEQUENCE [LARGE SCALE GENOMIC DNA]</scope>
    <source>
        <strain evidence="6">CGMCC 1.16275</strain>
    </source>
</reference>
<dbReference type="InterPro" id="IPR050204">
    <property type="entry name" value="AraC_XylS_family_regulators"/>
</dbReference>
<dbReference type="Pfam" id="PF12833">
    <property type="entry name" value="HTH_18"/>
    <property type="match status" value="1"/>
</dbReference>
<evidence type="ECO:0000259" key="4">
    <source>
        <dbReference type="PROSITE" id="PS01124"/>
    </source>
</evidence>
<comment type="caution">
    <text evidence="5">The sequence shown here is derived from an EMBL/GenBank/DDBJ whole genome shotgun (WGS) entry which is preliminary data.</text>
</comment>
<dbReference type="EMBL" id="JBHTCM010000022">
    <property type="protein sequence ID" value="MFC7334896.1"/>
    <property type="molecule type" value="Genomic_DNA"/>
</dbReference>
<feature type="domain" description="HTH araC/xylS-type" evidence="4">
    <location>
        <begin position="101"/>
        <end position="202"/>
    </location>
</feature>
<gene>
    <name evidence="5" type="ORF">ACFQPS_17155</name>
</gene>
<dbReference type="SUPFAM" id="SSF46689">
    <property type="entry name" value="Homeodomain-like"/>
    <property type="match status" value="1"/>
</dbReference>
<name>A0ABW2L178_9PROT</name>
<keyword evidence="6" id="KW-1185">Reference proteome</keyword>
<dbReference type="RefSeq" id="WP_377360437.1">
    <property type="nucleotide sequence ID" value="NZ_JBHTCM010000022.1"/>
</dbReference>